<evidence type="ECO:0000256" key="1">
    <source>
        <dbReference type="SAM" id="MobiDB-lite"/>
    </source>
</evidence>
<dbReference type="InterPro" id="IPR021769">
    <property type="entry name" value="DUF3331"/>
</dbReference>
<keyword evidence="3" id="KW-1185">Reference proteome</keyword>
<reference evidence="2 3" key="1">
    <citation type="submission" date="2019-09" db="EMBL/GenBank/DDBJ databases">
        <title>Draft genome sequences of 48 bacterial type strains from the CCUG.</title>
        <authorList>
            <person name="Tunovic T."/>
            <person name="Pineiro-Iglesias B."/>
            <person name="Unosson C."/>
            <person name="Inganas E."/>
            <person name="Ohlen M."/>
            <person name="Cardew S."/>
            <person name="Jensie-Markopoulos S."/>
            <person name="Salva-Serra F."/>
            <person name="Jaen-Luchoro D."/>
            <person name="Karlsson R."/>
            <person name="Svensson-Stadler L."/>
            <person name="Chun J."/>
            <person name="Moore E."/>
        </authorList>
    </citation>
    <scope>NUCLEOTIDE SEQUENCE [LARGE SCALE GENOMIC DNA]</scope>
    <source>
        <strain evidence="2 3">CCUG 54555</strain>
    </source>
</reference>
<evidence type="ECO:0000313" key="3">
    <source>
        <dbReference type="Proteomes" id="UP000430232"/>
    </source>
</evidence>
<comment type="caution">
    <text evidence="2">The sequence shown here is derived from an EMBL/GenBank/DDBJ whole genome shotgun (WGS) entry which is preliminary data.</text>
</comment>
<name>A0A6H9SS00_9BURK</name>
<organism evidence="2 3">
    <name type="scientific">Burkholderia latens</name>
    <dbReference type="NCBI Taxonomy" id="488446"/>
    <lineage>
        <taxon>Bacteria</taxon>
        <taxon>Pseudomonadati</taxon>
        <taxon>Pseudomonadota</taxon>
        <taxon>Betaproteobacteria</taxon>
        <taxon>Burkholderiales</taxon>
        <taxon>Burkholderiaceae</taxon>
        <taxon>Burkholderia</taxon>
        <taxon>Burkholderia cepacia complex</taxon>
    </lineage>
</organism>
<dbReference type="AlphaFoldDB" id="A0A6H9SS00"/>
<evidence type="ECO:0000313" key="2">
    <source>
        <dbReference type="EMBL" id="KAB0632989.1"/>
    </source>
</evidence>
<accession>A0A6H9SS00</accession>
<gene>
    <name evidence="2" type="ORF">F7R21_28535</name>
</gene>
<dbReference type="Proteomes" id="UP000430232">
    <property type="component" value="Unassembled WGS sequence"/>
</dbReference>
<dbReference type="Pfam" id="PF11811">
    <property type="entry name" value="DUF3331"/>
    <property type="match status" value="1"/>
</dbReference>
<sequence length="144" mass="15765">MMEIRTNATDVDPWTQTLGLLTQLCAPRDVRASARPRETRRARPGADGRNKLYAMSERRTVAVSVVERQSATTVSIAWRDATRCSYGDQVWQTARARVGGVCAVSGRPIAPGDSVYRPRPTRPVPINAGAMILASVLEQIEETA</sequence>
<dbReference type="OrthoDB" id="9152922at2"/>
<feature type="region of interest" description="Disordered" evidence="1">
    <location>
        <begin position="31"/>
        <end position="51"/>
    </location>
</feature>
<proteinExistence type="predicted"/>
<dbReference type="EMBL" id="VZOJ01000120">
    <property type="protein sequence ID" value="KAB0632989.1"/>
    <property type="molecule type" value="Genomic_DNA"/>
</dbReference>
<protein>
    <submittedName>
        <fullName evidence="2">DUF3331 domain-containing protein</fullName>
    </submittedName>
</protein>